<organism evidence="3 4">
    <name type="scientific">Aspergillus uvarum CBS 121591</name>
    <dbReference type="NCBI Taxonomy" id="1448315"/>
    <lineage>
        <taxon>Eukaryota</taxon>
        <taxon>Fungi</taxon>
        <taxon>Dikarya</taxon>
        <taxon>Ascomycota</taxon>
        <taxon>Pezizomycotina</taxon>
        <taxon>Eurotiomycetes</taxon>
        <taxon>Eurotiomycetidae</taxon>
        <taxon>Eurotiales</taxon>
        <taxon>Aspergillaceae</taxon>
        <taxon>Aspergillus</taxon>
        <taxon>Aspergillus subgen. Circumdati</taxon>
    </lineage>
</organism>
<feature type="region of interest" description="Disordered" evidence="1">
    <location>
        <begin position="374"/>
        <end position="403"/>
    </location>
</feature>
<dbReference type="OrthoDB" id="9451547at2759"/>
<keyword evidence="4" id="KW-1185">Reference proteome</keyword>
<dbReference type="Proteomes" id="UP000248340">
    <property type="component" value="Unassembled WGS sequence"/>
</dbReference>
<evidence type="ECO:0000256" key="1">
    <source>
        <dbReference type="SAM" id="MobiDB-lite"/>
    </source>
</evidence>
<evidence type="ECO:0000313" key="3">
    <source>
        <dbReference type="EMBL" id="PYH85799.1"/>
    </source>
</evidence>
<sequence>MAVVTTSSTHQGWVTEPDGRGSWSILSTCSLTIILCCWTAVLPNIPARTDQWYHRLRDRLHLAFIGVLGPEFLLMLALGQWSSARASVKKFEQLTRNSTGLNTPSWTLAHAFYADMGGFILEDEGNAMSFPVNAEQLCFLIANNYIKHPLLTKDDINDRNKSDSFSRVLAICQALWFLVNSALRVAQGLFLTTLELTTISYVVVFLVTSFCWRAKPSDITGTIPIKTGTPVNIIRAEHCLYPDQPWHDTPLDFVYADISFCGVHWRYYTQILRNLRLPIASRPMTAQPQNRIISDNFPVTDLRADCIATPVLLLFGSMFLFAWDFHYPTGAERLLWRTASVYNLLFTVVGGLHAGYCDKILLPRAYEERRHRIPWPAAPSPSPSPRGSQAGTCPSAYSSPSKLPSQGFWTRLANKMRNIDPRHDPKAEIPLRVLVPTSLLCALYCVGRAYILVEDFIALRSLPASAFQTVSWEDYVPHL</sequence>
<evidence type="ECO:0000256" key="2">
    <source>
        <dbReference type="SAM" id="Phobius"/>
    </source>
</evidence>
<dbReference type="EMBL" id="KZ821678">
    <property type="protein sequence ID" value="PYH85799.1"/>
    <property type="molecule type" value="Genomic_DNA"/>
</dbReference>
<feature type="transmembrane region" description="Helical" evidence="2">
    <location>
        <begin position="343"/>
        <end position="362"/>
    </location>
</feature>
<dbReference type="GeneID" id="37136943"/>
<proteinExistence type="predicted"/>
<feature type="transmembrane region" description="Helical" evidence="2">
    <location>
        <begin position="306"/>
        <end position="323"/>
    </location>
</feature>
<keyword evidence="2" id="KW-0472">Membrane</keyword>
<gene>
    <name evidence="3" type="ORF">BO82DRAFT_350604</name>
</gene>
<dbReference type="STRING" id="1448315.A0A319CN23"/>
<feature type="transmembrane region" description="Helical" evidence="2">
    <location>
        <begin position="189"/>
        <end position="212"/>
    </location>
</feature>
<name>A0A319CN23_9EURO</name>
<feature type="compositionally biased region" description="Polar residues" evidence="1">
    <location>
        <begin position="386"/>
        <end position="403"/>
    </location>
</feature>
<keyword evidence="2" id="KW-0812">Transmembrane</keyword>
<dbReference type="VEuPathDB" id="FungiDB:BO82DRAFT_350604"/>
<feature type="transmembrane region" description="Helical" evidence="2">
    <location>
        <begin position="21"/>
        <end position="41"/>
    </location>
</feature>
<dbReference type="PANTHER" id="PTHR35043:SF8">
    <property type="entry name" value="DUF4220 DOMAIN-CONTAINING PROTEIN"/>
    <property type="match status" value="1"/>
</dbReference>
<dbReference type="RefSeq" id="XP_025495999.1">
    <property type="nucleotide sequence ID" value="XM_025634202.1"/>
</dbReference>
<dbReference type="AlphaFoldDB" id="A0A319CN23"/>
<evidence type="ECO:0000313" key="4">
    <source>
        <dbReference type="Proteomes" id="UP000248340"/>
    </source>
</evidence>
<protein>
    <submittedName>
        <fullName evidence="3">Uncharacterized protein</fullName>
    </submittedName>
</protein>
<accession>A0A319CN23</accession>
<feature type="transmembrane region" description="Helical" evidence="2">
    <location>
        <begin position="61"/>
        <end position="81"/>
    </location>
</feature>
<keyword evidence="2" id="KW-1133">Transmembrane helix</keyword>
<reference evidence="3 4" key="1">
    <citation type="submission" date="2016-12" db="EMBL/GenBank/DDBJ databases">
        <title>The genomes of Aspergillus section Nigri reveals drivers in fungal speciation.</title>
        <authorList>
            <consortium name="DOE Joint Genome Institute"/>
            <person name="Vesth T.C."/>
            <person name="Nybo J."/>
            <person name="Theobald S."/>
            <person name="Brandl J."/>
            <person name="Frisvad J.C."/>
            <person name="Nielsen K.F."/>
            <person name="Lyhne E.K."/>
            <person name="Kogle M.E."/>
            <person name="Kuo A."/>
            <person name="Riley R."/>
            <person name="Clum A."/>
            <person name="Nolan M."/>
            <person name="Lipzen A."/>
            <person name="Salamov A."/>
            <person name="Henrissat B."/>
            <person name="Wiebenga A."/>
            <person name="De Vries R.P."/>
            <person name="Grigoriev I.V."/>
            <person name="Mortensen U.H."/>
            <person name="Andersen M.R."/>
            <person name="Baker S.E."/>
        </authorList>
    </citation>
    <scope>NUCLEOTIDE SEQUENCE [LARGE SCALE GENOMIC DNA]</scope>
    <source>
        <strain evidence="3 4">CBS 121591</strain>
    </source>
</reference>
<dbReference type="PANTHER" id="PTHR35043">
    <property type="entry name" value="TRANSCRIPTION FACTOR DOMAIN-CONTAINING PROTEIN"/>
    <property type="match status" value="1"/>
</dbReference>